<feature type="compositionally biased region" description="Low complexity" evidence="2">
    <location>
        <begin position="588"/>
        <end position="597"/>
    </location>
</feature>
<sequence>MQSNSQVKLEADRPVVTFSKVKFRLQNLLAELNRLRDQELSTRSELRKLLEKQNLLDANHAKEQRIFQTELSAATDSRKKLEELVNNLRSNLTAAEVREQTYKRELNGLLHSRSSVTEQLKVDNSQLQLRLQERSKELADALDKLRRQGGLIESAENEFIALKRSVHEAHRIVQEREEHLTRLQAKLESTTSLDNKLLDRVRVLQKRLDDGLKIQLAKDLAIQKLEQKLELHRRDHHLKEQLSLAQTMLEVKESTNSRLSSKVQMLETQVRAMGILELKSQERLKQQEDLLESTRRNLSEAQDTINSLHDSLETARNNVTSYAEACKKLVLSTSEELRRSAKLQVQLENIIKSNNVLQNRQMKFSVVHIDLTSLSKYTSTSDLIQTRDQSTCTLDVQGEVQFVDQFVGKGISNSSSQEPLYLLKSIGMKVSHTSEQFKTKKSKMKSKRQEIKDLTIRNQHTSYRCDASVSTEKMADACTNDQLNLGDANGPASDNQESKKNLLKVQQEGHQKAIELEGSYVQVTEATPRRTSEERDPVSSEERHSNGTTAPLSQEQLAASGSVSFPSDRTSRTKKEPESEIRTDFVSRKSSPASTSSTLKYTGQYCNTRMMTESEAYCGRGSCVSTIHHSQSRAPSPDLEFDVEMLLKQDLFPDLDMSGHENVEWVYTDTEAGVTFTEHSRDPTIPADFTADSCPDSQEMTTTKRRRSTANDNT</sequence>
<dbReference type="Proteomes" id="UP000244005">
    <property type="component" value="Unassembled WGS sequence"/>
</dbReference>
<accession>A0A2R6WQ06</accession>
<name>A0A2R6WQ06_MARPO</name>
<evidence type="ECO:0000313" key="4">
    <source>
        <dbReference type="Proteomes" id="UP000244005"/>
    </source>
</evidence>
<dbReference type="AlphaFoldDB" id="A0A2R6WQ06"/>
<gene>
    <name evidence="3" type="ORF">MARPO_0067s0009</name>
</gene>
<evidence type="ECO:0000256" key="2">
    <source>
        <dbReference type="SAM" id="MobiDB-lite"/>
    </source>
</evidence>
<evidence type="ECO:0000256" key="1">
    <source>
        <dbReference type="SAM" id="Coils"/>
    </source>
</evidence>
<organism evidence="3 4">
    <name type="scientific">Marchantia polymorpha</name>
    <name type="common">Common liverwort</name>
    <name type="synonym">Marchantia aquatica</name>
    <dbReference type="NCBI Taxonomy" id="3197"/>
    <lineage>
        <taxon>Eukaryota</taxon>
        <taxon>Viridiplantae</taxon>
        <taxon>Streptophyta</taxon>
        <taxon>Embryophyta</taxon>
        <taxon>Marchantiophyta</taxon>
        <taxon>Marchantiopsida</taxon>
        <taxon>Marchantiidae</taxon>
        <taxon>Marchantiales</taxon>
        <taxon>Marchantiaceae</taxon>
        <taxon>Marchantia</taxon>
    </lineage>
</organism>
<keyword evidence="4" id="KW-1185">Reference proteome</keyword>
<feature type="coiled-coil region" evidence="1">
    <location>
        <begin position="281"/>
        <end position="318"/>
    </location>
</feature>
<feature type="region of interest" description="Disordered" evidence="2">
    <location>
        <begin position="678"/>
        <end position="714"/>
    </location>
</feature>
<evidence type="ECO:0000313" key="3">
    <source>
        <dbReference type="EMBL" id="PTQ35914.1"/>
    </source>
</evidence>
<dbReference type="Gramene" id="Mp7g19680.1">
    <property type="protein sequence ID" value="Mp7g19680.1.cds"/>
    <property type="gene ID" value="Mp7g19680"/>
</dbReference>
<feature type="coiled-coil region" evidence="1">
    <location>
        <begin position="18"/>
        <end position="158"/>
    </location>
</feature>
<feature type="region of interest" description="Disordered" evidence="2">
    <location>
        <begin position="485"/>
        <end position="599"/>
    </location>
</feature>
<keyword evidence="1" id="KW-0175">Coiled coil</keyword>
<proteinExistence type="predicted"/>
<feature type="compositionally biased region" description="Polar residues" evidence="2">
    <location>
        <begin position="546"/>
        <end position="568"/>
    </location>
</feature>
<feature type="compositionally biased region" description="Basic and acidic residues" evidence="2">
    <location>
        <begin position="569"/>
        <end position="587"/>
    </location>
</feature>
<dbReference type="OrthoDB" id="785943at2759"/>
<reference evidence="4" key="1">
    <citation type="journal article" date="2017" name="Cell">
        <title>Insights into land plant evolution garnered from the Marchantia polymorpha genome.</title>
        <authorList>
            <person name="Bowman J.L."/>
            <person name="Kohchi T."/>
            <person name="Yamato K.T."/>
            <person name="Jenkins J."/>
            <person name="Shu S."/>
            <person name="Ishizaki K."/>
            <person name="Yamaoka S."/>
            <person name="Nishihama R."/>
            <person name="Nakamura Y."/>
            <person name="Berger F."/>
            <person name="Adam C."/>
            <person name="Aki S.S."/>
            <person name="Althoff F."/>
            <person name="Araki T."/>
            <person name="Arteaga-Vazquez M.A."/>
            <person name="Balasubrmanian S."/>
            <person name="Barry K."/>
            <person name="Bauer D."/>
            <person name="Boehm C.R."/>
            <person name="Briginshaw L."/>
            <person name="Caballero-Perez J."/>
            <person name="Catarino B."/>
            <person name="Chen F."/>
            <person name="Chiyoda S."/>
            <person name="Chovatia M."/>
            <person name="Davies K.M."/>
            <person name="Delmans M."/>
            <person name="Demura T."/>
            <person name="Dierschke T."/>
            <person name="Dolan L."/>
            <person name="Dorantes-Acosta A.E."/>
            <person name="Eklund D.M."/>
            <person name="Florent S.N."/>
            <person name="Flores-Sandoval E."/>
            <person name="Fujiyama A."/>
            <person name="Fukuzawa H."/>
            <person name="Galik B."/>
            <person name="Grimanelli D."/>
            <person name="Grimwood J."/>
            <person name="Grossniklaus U."/>
            <person name="Hamada T."/>
            <person name="Haseloff J."/>
            <person name="Hetherington A.J."/>
            <person name="Higo A."/>
            <person name="Hirakawa Y."/>
            <person name="Hundley H.N."/>
            <person name="Ikeda Y."/>
            <person name="Inoue K."/>
            <person name="Inoue S.I."/>
            <person name="Ishida S."/>
            <person name="Jia Q."/>
            <person name="Kakita M."/>
            <person name="Kanazawa T."/>
            <person name="Kawai Y."/>
            <person name="Kawashima T."/>
            <person name="Kennedy M."/>
            <person name="Kinose K."/>
            <person name="Kinoshita T."/>
            <person name="Kohara Y."/>
            <person name="Koide E."/>
            <person name="Komatsu K."/>
            <person name="Kopischke S."/>
            <person name="Kubo M."/>
            <person name="Kyozuka J."/>
            <person name="Lagercrantz U."/>
            <person name="Lin S.S."/>
            <person name="Lindquist E."/>
            <person name="Lipzen A.M."/>
            <person name="Lu C.W."/>
            <person name="De Luna E."/>
            <person name="Martienssen R.A."/>
            <person name="Minamino N."/>
            <person name="Mizutani M."/>
            <person name="Mizutani M."/>
            <person name="Mochizuki N."/>
            <person name="Monte I."/>
            <person name="Mosher R."/>
            <person name="Nagasaki H."/>
            <person name="Nakagami H."/>
            <person name="Naramoto S."/>
            <person name="Nishitani K."/>
            <person name="Ohtani M."/>
            <person name="Okamoto T."/>
            <person name="Okumura M."/>
            <person name="Phillips J."/>
            <person name="Pollak B."/>
            <person name="Reinders A."/>
            <person name="Rovekamp M."/>
            <person name="Sano R."/>
            <person name="Sawa S."/>
            <person name="Schmid M.W."/>
            <person name="Shirakawa M."/>
            <person name="Solano R."/>
            <person name="Spunde A."/>
            <person name="Suetsugu N."/>
            <person name="Sugano S."/>
            <person name="Sugiyama A."/>
            <person name="Sun R."/>
            <person name="Suzuki Y."/>
            <person name="Takenaka M."/>
            <person name="Takezawa D."/>
            <person name="Tomogane H."/>
            <person name="Tsuzuki M."/>
            <person name="Ueda T."/>
            <person name="Umeda M."/>
            <person name="Ward J.M."/>
            <person name="Watanabe Y."/>
            <person name="Yazaki K."/>
            <person name="Yokoyama R."/>
            <person name="Yoshitake Y."/>
            <person name="Yotsui I."/>
            <person name="Zachgo S."/>
            <person name="Schmutz J."/>
        </authorList>
    </citation>
    <scope>NUCLEOTIDE SEQUENCE [LARGE SCALE GENOMIC DNA]</scope>
    <source>
        <strain evidence="4">Tak-1</strain>
    </source>
</reference>
<protein>
    <submittedName>
        <fullName evidence="3">Uncharacterized protein</fullName>
    </submittedName>
</protein>
<dbReference type="EMBL" id="KZ772739">
    <property type="protein sequence ID" value="PTQ35914.1"/>
    <property type="molecule type" value="Genomic_DNA"/>
</dbReference>
<feature type="compositionally biased region" description="Basic and acidic residues" evidence="2">
    <location>
        <begin position="527"/>
        <end position="545"/>
    </location>
</feature>